<accession>A0ABN1P6H0</accession>
<feature type="region of interest" description="Disordered" evidence="1">
    <location>
        <begin position="1"/>
        <end position="59"/>
    </location>
</feature>
<organism evidence="2 3">
    <name type="scientific">Streptomyces thermoalcalitolerans</name>
    <dbReference type="NCBI Taxonomy" id="65605"/>
    <lineage>
        <taxon>Bacteria</taxon>
        <taxon>Bacillati</taxon>
        <taxon>Actinomycetota</taxon>
        <taxon>Actinomycetes</taxon>
        <taxon>Kitasatosporales</taxon>
        <taxon>Streptomycetaceae</taxon>
        <taxon>Streptomyces</taxon>
    </lineage>
</organism>
<proteinExistence type="predicted"/>
<evidence type="ECO:0000313" key="3">
    <source>
        <dbReference type="Proteomes" id="UP001501005"/>
    </source>
</evidence>
<dbReference type="Proteomes" id="UP001501005">
    <property type="component" value="Unassembled WGS sequence"/>
</dbReference>
<keyword evidence="3" id="KW-1185">Reference proteome</keyword>
<name>A0ABN1P6H0_9ACTN</name>
<evidence type="ECO:0000313" key="2">
    <source>
        <dbReference type="EMBL" id="GAA0922927.1"/>
    </source>
</evidence>
<dbReference type="EMBL" id="BAAAHG010000040">
    <property type="protein sequence ID" value="GAA0922927.1"/>
    <property type="molecule type" value="Genomic_DNA"/>
</dbReference>
<feature type="compositionally biased region" description="Low complexity" evidence="1">
    <location>
        <begin position="23"/>
        <end position="53"/>
    </location>
</feature>
<gene>
    <name evidence="2" type="ORF">GCM10009549_42960</name>
</gene>
<sequence>MRCASTRSGVVRPDRASSPRPVPDAAFAALPAGATADLTDPADPTDLVDVADAADPRVS</sequence>
<comment type="caution">
    <text evidence="2">The sequence shown here is derived from an EMBL/GenBank/DDBJ whole genome shotgun (WGS) entry which is preliminary data.</text>
</comment>
<reference evidence="2 3" key="1">
    <citation type="journal article" date="2019" name="Int. J. Syst. Evol. Microbiol.">
        <title>The Global Catalogue of Microorganisms (GCM) 10K type strain sequencing project: providing services to taxonomists for standard genome sequencing and annotation.</title>
        <authorList>
            <consortium name="The Broad Institute Genomics Platform"/>
            <consortium name="The Broad Institute Genome Sequencing Center for Infectious Disease"/>
            <person name="Wu L."/>
            <person name="Ma J."/>
        </authorList>
    </citation>
    <scope>NUCLEOTIDE SEQUENCE [LARGE SCALE GENOMIC DNA]</scope>
    <source>
        <strain evidence="2 3">JCM 10673</strain>
    </source>
</reference>
<evidence type="ECO:0000256" key="1">
    <source>
        <dbReference type="SAM" id="MobiDB-lite"/>
    </source>
</evidence>
<protein>
    <submittedName>
        <fullName evidence="2">Uncharacterized protein</fullName>
    </submittedName>
</protein>